<dbReference type="PANTHER" id="PTHR11070:SF2">
    <property type="entry name" value="ATP-DEPENDENT DNA HELICASE SRS2"/>
    <property type="match status" value="1"/>
</dbReference>
<dbReference type="Gene3D" id="3.40.50.300">
    <property type="entry name" value="P-loop containing nucleotide triphosphate hydrolases"/>
    <property type="match status" value="3"/>
</dbReference>
<dbReference type="GO" id="GO:0033202">
    <property type="term" value="C:DNA helicase complex"/>
    <property type="evidence" value="ECO:0007669"/>
    <property type="project" value="TreeGrafter"/>
</dbReference>
<reference evidence="18 19" key="1">
    <citation type="submission" date="2016-03" db="EMBL/GenBank/DDBJ databases">
        <title>Comparative genomics of human isolates of Fusobacterium necrophorum.</title>
        <authorList>
            <person name="Jensen A."/>
            <person name="Bank S."/>
            <person name="Andersen P.S."/>
            <person name="Kristensen L.H."/>
            <person name="Prag J."/>
        </authorList>
    </citation>
    <scope>NUCLEOTIDE SEQUENCE [LARGE SCALE GENOMIC DNA]</scope>
    <source>
        <strain evidence="18 19">LS_1264</strain>
    </source>
</reference>
<comment type="caution">
    <text evidence="18">The sequence shown here is derived from an EMBL/GenBank/DDBJ whole genome shotgun (WGS) entry which is preliminary data.</text>
</comment>
<dbReference type="Pfam" id="PF12705">
    <property type="entry name" value="PDDEXK_1"/>
    <property type="match status" value="1"/>
</dbReference>
<evidence type="ECO:0000256" key="8">
    <source>
        <dbReference type="ARBA" id="ARBA00022840"/>
    </source>
</evidence>
<dbReference type="EMBL" id="LVEA01000001">
    <property type="protein sequence ID" value="KYL05452.1"/>
    <property type="molecule type" value="Genomic_DNA"/>
</dbReference>
<comment type="catalytic activity">
    <reaction evidence="12">
        <text>Couples ATP hydrolysis with the unwinding of duplex DNA by translocating in the 3'-5' direction.</text>
        <dbReference type="EC" id="5.6.2.4"/>
    </reaction>
</comment>
<name>A0A161QWV9_9FUSO</name>
<evidence type="ECO:0000256" key="9">
    <source>
        <dbReference type="ARBA" id="ARBA00023125"/>
    </source>
</evidence>
<organism evidence="18 19">
    <name type="scientific">Fusobacterium necrophorum subsp. funduliforme</name>
    <dbReference type="NCBI Taxonomy" id="143387"/>
    <lineage>
        <taxon>Bacteria</taxon>
        <taxon>Fusobacteriati</taxon>
        <taxon>Fusobacteriota</taxon>
        <taxon>Fusobacteriia</taxon>
        <taxon>Fusobacteriales</taxon>
        <taxon>Fusobacteriaceae</taxon>
        <taxon>Fusobacterium</taxon>
    </lineage>
</organism>
<protein>
    <recommendedName>
        <fullName evidence="13">DNA 3'-5' helicase</fullName>
        <ecNumber evidence="13">5.6.2.4</ecNumber>
    </recommendedName>
</protein>
<dbReference type="SUPFAM" id="SSF52540">
    <property type="entry name" value="P-loop containing nucleoside triphosphate hydrolases"/>
    <property type="match status" value="1"/>
</dbReference>
<dbReference type="Pfam" id="PF13361">
    <property type="entry name" value="UvrD_C"/>
    <property type="match status" value="2"/>
</dbReference>
<dbReference type="Gene3D" id="1.10.10.160">
    <property type="match status" value="1"/>
</dbReference>
<dbReference type="eggNOG" id="COG0210">
    <property type="taxonomic scope" value="Bacteria"/>
</dbReference>
<feature type="coiled-coil region" evidence="16">
    <location>
        <begin position="743"/>
        <end position="777"/>
    </location>
</feature>
<keyword evidence="11" id="KW-0413">Isomerase</keyword>
<gene>
    <name evidence="18" type="ORF">A2J07_01585</name>
</gene>
<dbReference type="CDD" id="cd17932">
    <property type="entry name" value="DEXQc_UvrD"/>
    <property type="match status" value="1"/>
</dbReference>
<keyword evidence="16" id="KW-0175">Coiled coil</keyword>
<evidence type="ECO:0000256" key="10">
    <source>
        <dbReference type="ARBA" id="ARBA00023204"/>
    </source>
</evidence>
<dbReference type="InterPro" id="IPR038726">
    <property type="entry name" value="PDDEXK_AddAB-type"/>
</dbReference>
<evidence type="ECO:0000256" key="13">
    <source>
        <dbReference type="ARBA" id="ARBA00034808"/>
    </source>
</evidence>
<evidence type="ECO:0000259" key="17">
    <source>
        <dbReference type="PROSITE" id="PS51198"/>
    </source>
</evidence>
<evidence type="ECO:0000256" key="7">
    <source>
        <dbReference type="ARBA" id="ARBA00022839"/>
    </source>
</evidence>
<keyword evidence="9" id="KW-0238">DNA-binding</keyword>
<feature type="coiled-coil region" evidence="16">
    <location>
        <begin position="843"/>
        <end position="874"/>
    </location>
</feature>
<evidence type="ECO:0000313" key="18">
    <source>
        <dbReference type="EMBL" id="KYL05452.1"/>
    </source>
</evidence>
<keyword evidence="4" id="KW-0227">DNA damage</keyword>
<dbReference type="GO" id="GO:0005829">
    <property type="term" value="C:cytosol"/>
    <property type="evidence" value="ECO:0007669"/>
    <property type="project" value="TreeGrafter"/>
</dbReference>
<dbReference type="InterPro" id="IPR013986">
    <property type="entry name" value="DExx_box_DNA_helicase_dom_sf"/>
</dbReference>
<evidence type="ECO:0000256" key="12">
    <source>
        <dbReference type="ARBA" id="ARBA00034617"/>
    </source>
</evidence>
<keyword evidence="7" id="KW-0269">Exonuclease</keyword>
<evidence type="ECO:0000256" key="11">
    <source>
        <dbReference type="ARBA" id="ARBA00023235"/>
    </source>
</evidence>
<dbReference type="KEGG" id="fnf:BSQ88_04665"/>
<accession>A0A161QWV9</accession>
<keyword evidence="6 15" id="KW-0347">Helicase</keyword>
<dbReference type="PANTHER" id="PTHR11070">
    <property type="entry name" value="UVRD / RECB / PCRA DNA HELICASE FAMILY MEMBER"/>
    <property type="match status" value="1"/>
</dbReference>
<dbReference type="Gene3D" id="3.90.320.10">
    <property type="match status" value="1"/>
</dbReference>
<comment type="catalytic activity">
    <reaction evidence="14">
        <text>ATP + H2O = ADP + phosphate + H(+)</text>
        <dbReference type="Rhea" id="RHEA:13065"/>
        <dbReference type="ChEBI" id="CHEBI:15377"/>
        <dbReference type="ChEBI" id="CHEBI:15378"/>
        <dbReference type="ChEBI" id="CHEBI:30616"/>
        <dbReference type="ChEBI" id="CHEBI:43474"/>
        <dbReference type="ChEBI" id="CHEBI:456216"/>
        <dbReference type="EC" id="5.6.2.4"/>
    </reaction>
</comment>
<keyword evidence="5 15" id="KW-0378">Hydrolase</keyword>
<dbReference type="InterPro" id="IPR027417">
    <property type="entry name" value="P-loop_NTPase"/>
</dbReference>
<evidence type="ECO:0000256" key="6">
    <source>
        <dbReference type="ARBA" id="ARBA00022806"/>
    </source>
</evidence>
<dbReference type="AlphaFoldDB" id="A0A161QWV9"/>
<dbReference type="GO" id="GO:0000725">
    <property type="term" value="P:recombinational repair"/>
    <property type="evidence" value="ECO:0007669"/>
    <property type="project" value="TreeGrafter"/>
</dbReference>
<dbReference type="EC" id="5.6.2.4" evidence="13"/>
<keyword evidence="2" id="KW-0540">Nuclease</keyword>
<dbReference type="GO" id="GO:0004527">
    <property type="term" value="F:exonuclease activity"/>
    <property type="evidence" value="ECO:0007669"/>
    <property type="project" value="UniProtKB-KW"/>
</dbReference>
<keyword evidence="3 15" id="KW-0547">Nucleotide-binding</keyword>
<evidence type="ECO:0000256" key="3">
    <source>
        <dbReference type="ARBA" id="ARBA00022741"/>
    </source>
</evidence>
<dbReference type="InterPro" id="IPR014016">
    <property type="entry name" value="UvrD-like_ATP-bd"/>
</dbReference>
<dbReference type="InterPro" id="IPR011604">
    <property type="entry name" value="PDDEXK-like_dom_sf"/>
</dbReference>
<sequence length="901" mass="108780">MLDKNQQKVVQYTKGPLLVIAGPGSGKTKTLVERSVHLLAEKKIEPSQILLSTFTEKAARELRMRIQKALQEKGVSVSIEEMYLGTMHSIWLRILEEYITYSHYENGIEVLDEEEEKFFLYSQLRQFKQLNFYMEFFEREHSYGDWAQSRLLQSIFSKIQEEAVDIPSIRSYQEEIQFLKAAYELYQSLLRKENKISFSAIQMELYHALLEHPEFLETIQNRIRYFMIDEYQDSNPIQERIILLLAGKEKNICVVGDEDQAIYRFRGASVENILRFPQVFEEDCETVYLEKNYRSTEEIVYLCNQWMKRIEWQGERFDKQMYSARYESIERKSVFRISGSPHPRKRKELIFWLQELIKRKKVEDYSQIVFLFDNFRSPQVKRLEEDLEMAGIPVYCPRARNFFSREEVKLFFGIFLALSPEVQEEVKNYSYYEDCLFRARKWAKENIELQEWILEKRKRELEDFLTEYYEILSFSPFREILEKQEENPRKAREIYNLSLIGKMIQSFQKLCHMKEESEIKKPEYLKYFFQSYLKKFIEKGVNEFEKKGEFPKGCIPFLTIHQSKGLEFPIVIVSSLYQNPPIYREKIRKSYDSLFQKKKLLQEHNEELYDFYRKFYVAFSRAKNALVFLDYDVSSSFQALVRHSVEISSDHFQWEDILEEKYSPSEETASYSYTTDIALYDLCPRKYFFLRKISFPSIEKEKMLFGNLLHRCLEKMHKYEKYKNGIEILLTKEKENLEKRSKFSFQKEELEKARAILEEYREKSEMLYENILQAERKEFLEWRGSMLYGEIDLLAFQGEQWKIIDFKTGTENPMYIEQLVLYQELLKKYQKGQDVLLSLYYLLEQREEKIELSLEEREKILDKIQSTIQKIQKKDFSKREYQEEICDACEFYAFCYRKENL</sequence>
<evidence type="ECO:0000256" key="14">
    <source>
        <dbReference type="ARBA" id="ARBA00048988"/>
    </source>
</evidence>
<evidence type="ECO:0000313" key="19">
    <source>
        <dbReference type="Proteomes" id="UP000075816"/>
    </source>
</evidence>
<keyword evidence="10" id="KW-0234">DNA repair</keyword>
<dbReference type="InterPro" id="IPR000212">
    <property type="entry name" value="DNA_helicase_UvrD/REP"/>
</dbReference>
<evidence type="ECO:0000256" key="5">
    <source>
        <dbReference type="ARBA" id="ARBA00022801"/>
    </source>
</evidence>
<proteinExistence type="inferred from homology"/>
<keyword evidence="8 15" id="KW-0067">ATP-binding</keyword>
<evidence type="ECO:0000256" key="4">
    <source>
        <dbReference type="ARBA" id="ARBA00022763"/>
    </source>
</evidence>
<dbReference type="InterPro" id="IPR011335">
    <property type="entry name" value="Restrct_endonuc-II-like"/>
</dbReference>
<evidence type="ECO:0000256" key="16">
    <source>
        <dbReference type="SAM" id="Coils"/>
    </source>
</evidence>
<dbReference type="SUPFAM" id="SSF52980">
    <property type="entry name" value="Restriction endonuclease-like"/>
    <property type="match status" value="1"/>
</dbReference>
<dbReference type="RefSeq" id="WP_005959270.1">
    <property type="nucleotide sequence ID" value="NZ_CAXOUM010000026.1"/>
</dbReference>
<dbReference type="Proteomes" id="UP000075816">
    <property type="component" value="Unassembled WGS sequence"/>
</dbReference>
<evidence type="ECO:0000256" key="2">
    <source>
        <dbReference type="ARBA" id="ARBA00022722"/>
    </source>
</evidence>
<dbReference type="GO" id="GO:0003677">
    <property type="term" value="F:DNA binding"/>
    <property type="evidence" value="ECO:0007669"/>
    <property type="project" value="UniProtKB-KW"/>
</dbReference>
<evidence type="ECO:0000256" key="15">
    <source>
        <dbReference type="PROSITE-ProRule" id="PRU00560"/>
    </source>
</evidence>
<dbReference type="Pfam" id="PF00580">
    <property type="entry name" value="UvrD-helicase"/>
    <property type="match status" value="1"/>
</dbReference>
<dbReference type="GO" id="GO:0005524">
    <property type="term" value="F:ATP binding"/>
    <property type="evidence" value="ECO:0007669"/>
    <property type="project" value="UniProtKB-UniRule"/>
</dbReference>
<dbReference type="PROSITE" id="PS51198">
    <property type="entry name" value="UVRD_HELICASE_ATP_BIND"/>
    <property type="match status" value="1"/>
</dbReference>
<evidence type="ECO:0000256" key="1">
    <source>
        <dbReference type="ARBA" id="ARBA00009922"/>
    </source>
</evidence>
<dbReference type="InterPro" id="IPR014017">
    <property type="entry name" value="DNA_helicase_UvrD-like_C"/>
</dbReference>
<dbReference type="GO" id="GO:0043138">
    <property type="term" value="F:3'-5' DNA helicase activity"/>
    <property type="evidence" value="ECO:0007669"/>
    <property type="project" value="UniProtKB-EC"/>
</dbReference>
<comment type="similarity">
    <text evidence="1">Belongs to the helicase family. UvrD subfamily.</text>
</comment>
<feature type="binding site" evidence="15">
    <location>
        <begin position="21"/>
        <end position="28"/>
    </location>
    <ligand>
        <name>ATP</name>
        <dbReference type="ChEBI" id="CHEBI:30616"/>
    </ligand>
</feature>
<feature type="domain" description="UvrD-like helicase ATP-binding" evidence="17">
    <location>
        <begin position="1"/>
        <end position="296"/>
    </location>
</feature>